<protein>
    <recommendedName>
        <fullName evidence="3">DUF4250 domain-containing protein</fullName>
    </recommendedName>
</protein>
<dbReference type="Proteomes" id="UP000036097">
    <property type="component" value="Unassembled WGS sequence"/>
</dbReference>
<comment type="caution">
    <text evidence="1">The sequence shown here is derived from an EMBL/GenBank/DDBJ whole genome shotgun (WGS) entry which is preliminary data.</text>
</comment>
<name>A0A0J1H9Z6_9GAMM</name>
<gene>
    <name evidence="1" type="ORF">ABT56_03900</name>
</gene>
<accession>A0A0J1H9Z6</accession>
<dbReference type="InterPro" id="IPR025346">
    <property type="entry name" value="DUF4250"/>
</dbReference>
<dbReference type="AlphaFoldDB" id="A0A0J1H9Z6"/>
<evidence type="ECO:0008006" key="3">
    <source>
        <dbReference type="Google" id="ProtNLM"/>
    </source>
</evidence>
<proteinExistence type="predicted"/>
<keyword evidence="2" id="KW-1185">Reference proteome</keyword>
<sequence length="62" mass="7150">MNLSNFEKMDPIMLMSIVNMKIRDEFGDLDALVKYYDIDKDALVAKLATAGFDYLPDAKQFR</sequence>
<dbReference type="RefSeq" id="WP_047877559.1">
    <property type="nucleotide sequence ID" value="NZ_LDOT01000003.1"/>
</dbReference>
<dbReference type="STRING" id="1195763.ABT56_03900"/>
<reference evidence="1 2" key="1">
    <citation type="submission" date="2015-05" db="EMBL/GenBank/DDBJ databases">
        <title>Photobacterium galathea sp. nov.</title>
        <authorList>
            <person name="Machado H."/>
            <person name="Gram L."/>
        </authorList>
    </citation>
    <scope>NUCLEOTIDE SEQUENCE [LARGE SCALE GENOMIC DNA]</scope>
    <source>
        <strain evidence="1 2">CGMCC 1.12159</strain>
    </source>
</reference>
<organism evidence="1 2">
    <name type="scientific">Photobacterium aquae</name>
    <dbReference type="NCBI Taxonomy" id="1195763"/>
    <lineage>
        <taxon>Bacteria</taxon>
        <taxon>Pseudomonadati</taxon>
        <taxon>Pseudomonadota</taxon>
        <taxon>Gammaproteobacteria</taxon>
        <taxon>Vibrionales</taxon>
        <taxon>Vibrionaceae</taxon>
        <taxon>Photobacterium</taxon>
    </lineage>
</organism>
<evidence type="ECO:0000313" key="2">
    <source>
        <dbReference type="Proteomes" id="UP000036097"/>
    </source>
</evidence>
<dbReference type="PATRIC" id="fig|1195763.3.peg.833"/>
<dbReference type="OrthoDB" id="6636823at2"/>
<dbReference type="Pfam" id="PF14056">
    <property type="entry name" value="DUF4250"/>
    <property type="match status" value="1"/>
</dbReference>
<dbReference type="EMBL" id="LDOT01000003">
    <property type="protein sequence ID" value="KLV08518.1"/>
    <property type="molecule type" value="Genomic_DNA"/>
</dbReference>
<evidence type="ECO:0000313" key="1">
    <source>
        <dbReference type="EMBL" id="KLV08518.1"/>
    </source>
</evidence>